<dbReference type="InterPro" id="IPR015424">
    <property type="entry name" value="PyrdxlP-dep_Trfase"/>
</dbReference>
<dbReference type="Pfam" id="PF00155">
    <property type="entry name" value="Aminotran_1_2"/>
    <property type="match status" value="1"/>
</dbReference>
<dbReference type="EMBL" id="JBHRSZ010000002">
    <property type="protein sequence ID" value="MFC3150471.1"/>
    <property type="molecule type" value="Genomic_DNA"/>
</dbReference>
<comment type="caution">
    <text evidence="5">The sequence shown here is derived from an EMBL/GenBank/DDBJ whole genome shotgun (WGS) entry which is preliminary data.</text>
</comment>
<name>A0ABV7HCW6_9GAMM</name>
<dbReference type="Proteomes" id="UP001595476">
    <property type="component" value="Unassembled WGS sequence"/>
</dbReference>
<evidence type="ECO:0000256" key="2">
    <source>
        <dbReference type="ARBA" id="ARBA00022576"/>
    </source>
</evidence>
<evidence type="ECO:0000313" key="5">
    <source>
        <dbReference type="EMBL" id="MFC3150471.1"/>
    </source>
</evidence>
<dbReference type="CDD" id="cd00609">
    <property type="entry name" value="AAT_like"/>
    <property type="match status" value="1"/>
</dbReference>
<dbReference type="Gene3D" id="3.90.1150.10">
    <property type="entry name" value="Aspartate Aminotransferase, domain 1"/>
    <property type="match status" value="1"/>
</dbReference>
<comment type="cofactor">
    <cofactor evidence="1">
        <name>pyridoxal 5'-phosphate</name>
        <dbReference type="ChEBI" id="CHEBI:597326"/>
    </cofactor>
</comment>
<dbReference type="PANTHER" id="PTHR42832">
    <property type="entry name" value="AMINO ACID AMINOTRANSFERASE"/>
    <property type="match status" value="1"/>
</dbReference>
<dbReference type="EC" id="2.6.1.17" evidence="5"/>
<reference evidence="6" key="1">
    <citation type="journal article" date="2019" name="Int. J. Syst. Evol. Microbiol.">
        <title>The Global Catalogue of Microorganisms (GCM) 10K type strain sequencing project: providing services to taxonomists for standard genome sequencing and annotation.</title>
        <authorList>
            <consortium name="The Broad Institute Genomics Platform"/>
            <consortium name="The Broad Institute Genome Sequencing Center for Infectious Disease"/>
            <person name="Wu L."/>
            <person name="Ma J."/>
        </authorList>
    </citation>
    <scope>NUCLEOTIDE SEQUENCE [LARGE SCALE GENOMIC DNA]</scope>
    <source>
        <strain evidence="6">KCTC 52438</strain>
    </source>
</reference>
<dbReference type="InterPro" id="IPR015422">
    <property type="entry name" value="PyrdxlP-dep_Trfase_small"/>
</dbReference>
<dbReference type="InterPro" id="IPR019878">
    <property type="entry name" value="DapC_beta/gammaproteobac"/>
</dbReference>
<dbReference type="GO" id="GO:0009016">
    <property type="term" value="F:succinyldiaminopimelate transaminase activity"/>
    <property type="evidence" value="ECO:0007669"/>
    <property type="project" value="UniProtKB-EC"/>
</dbReference>
<sequence>MNPDLDKLQPYPFEKLAKLKEGITPPQDKKHIALSIGEPKHPAPQFVLETLTNALPEMERYPSTKGLPELRQAISEWLINRFNLTSCDAEKHVLPVNGTREAIFSFTQAAVDRTQENPLIISPNPFYQIYEGAAYLSGATPHFLPCLSENNFIPDFSQVDKQTWKDCQILFLCSPGNPTGAVIPKHTLKTLIELSDTYNFIIASDECYSEIYTDETNKPVGLLEVCSEIGRNDYKNCVVFHSLSKRSNLPGLRSGFIAGDADILNKFLLYRTYHGCSMGIHTQLASIAAWQDEAHVLENRKQYKQKFEQVLEVLKPVMDIQQTDASFYLWPKTPINEEEFAQRLFAEENITVLPGSYLSRTVNGINPGEGRIRMALVAEVEECLEAAHRIRSLIERLPELR</sequence>
<dbReference type="RefSeq" id="WP_386717326.1">
    <property type="nucleotide sequence ID" value="NZ_JBHRSZ010000002.1"/>
</dbReference>
<protein>
    <submittedName>
        <fullName evidence="5">Succinyldiaminopimelate transaminase</fullName>
        <ecNumber evidence="5">2.6.1.17</ecNumber>
    </submittedName>
</protein>
<gene>
    <name evidence="5" type="primary">dapC</name>
    <name evidence="5" type="ORF">ACFOEK_05505</name>
</gene>
<dbReference type="SUPFAM" id="SSF53383">
    <property type="entry name" value="PLP-dependent transferases"/>
    <property type="match status" value="1"/>
</dbReference>
<dbReference type="InterPro" id="IPR050881">
    <property type="entry name" value="LL-DAP_aminotransferase"/>
</dbReference>
<evidence type="ECO:0000259" key="4">
    <source>
        <dbReference type="Pfam" id="PF00155"/>
    </source>
</evidence>
<keyword evidence="3 5" id="KW-0808">Transferase</keyword>
<organism evidence="5 6">
    <name type="scientific">Litoribrevibacter euphylliae</name>
    <dbReference type="NCBI Taxonomy" id="1834034"/>
    <lineage>
        <taxon>Bacteria</taxon>
        <taxon>Pseudomonadati</taxon>
        <taxon>Pseudomonadota</taxon>
        <taxon>Gammaproteobacteria</taxon>
        <taxon>Oceanospirillales</taxon>
        <taxon>Oceanospirillaceae</taxon>
        <taxon>Litoribrevibacter</taxon>
    </lineage>
</organism>
<accession>A0ABV7HCW6</accession>
<proteinExistence type="predicted"/>
<evidence type="ECO:0000256" key="3">
    <source>
        <dbReference type="ARBA" id="ARBA00022679"/>
    </source>
</evidence>
<dbReference type="Gene3D" id="3.40.640.10">
    <property type="entry name" value="Type I PLP-dependent aspartate aminotransferase-like (Major domain)"/>
    <property type="match status" value="1"/>
</dbReference>
<evidence type="ECO:0000313" key="6">
    <source>
        <dbReference type="Proteomes" id="UP001595476"/>
    </source>
</evidence>
<dbReference type="InterPro" id="IPR015421">
    <property type="entry name" value="PyrdxlP-dep_Trfase_major"/>
</dbReference>
<keyword evidence="6" id="KW-1185">Reference proteome</keyword>
<dbReference type="NCBIfam" id="TIGR03538">
    <property type="entry name" value="DapC_gpp"/>
    <property type="match status" value="1"/>
</dbReference>
<keyword evidence="2 5" id="KW-0032">Aminotransferase</keyword>
<dbReference type="InterPro" id="IPR004839">
    <property type="entry name" value="Aminotransferase_I/II_large"/>
</dbReference>
<evidence type="ECO:0000256" key="1">
    <source>
        <dbReference type="ARBA" id="ARBA00001933"/>
    </source>
</evidence>
<dbReference type="PANTHER" id="PTHR42832:SF3">
    <property type="entry name" value="L-GLUTAMINE--4-(METHYLSULFANYL)-2-OXOBUTANOATE AMINOTRANSFERASE"/>
    <property type="match status" value="1"/>
</dbReference>
<feature type="domain" description="Aminotransferase class I/classII large" evidence="4">
    <location>
        <begin position="30"/>
        <end position="389"/>
    </location>
</feature>